<feature type="coiled-coil region" evidence="1">
    <location>
        <begin position="70"/>
        <end position="154"/>
    </location>
</feature>
<evidence type="ECO:0000256" key="2">
    <source>
        <dbReference type="SAM" id="SignalP"/>
    </source>
</evidence>
<keyword evidence="1" id="KW-0175">Coiled coil</keyword>
<accession>A0A1A8XIQ9</accession>
<feature type="signal peptide" evidence="2">
    <location>
        <begin position="1"/>
        <end position="24"/>
    </location>
</feature>
<sequence>MVLHPLIKLGVLAIALALSGSGMAAGKLYCCDDAKGMQVCGDVLPQACYGRAYREIGASGRTLRNVAAPLTAEERAQQALEEAKRKEEEAALKEQQRKDQALLNTYGSVKDIEAMRSRAQDDVQRSIAAAQEKIAEIRAQRKQYEDEAEFYKKKQLPAAVQKGLNDTAFEITAQESIIESKQKELKIIREKYDEDKRRYIDLSRRGLTRQ</sequence>
<name>A0A1A8XIQ9_9RHOO</name>
<gene>
    <name evidence="3" type="ORF">PROAA_1240038</name>
</gene>
<dbReference type="AlphaFoldDB" id="A0A1A8XIQ9"/>
<proteinExistence type="predicted"/>
<reference evidence="3 4" key="1">
    <citation type="submission" date="2016-06" db="EMBL/GenBank/DDBJ databases">
        <authorList>
            <person name="Kjaerup R.B."/>
            <person name="Dalgaard T.S."/>
            <person name="Juul-Madsen H.R."/>
        </authorList>
    </citation>
    <scope>NUCLEOTIDE SEQUENCE [LARGE SCALE GENOMIC DNA]</scope>
    <source>
        <strain evidence="3">2</strain>
    </source>
</reference>
<evidence type="ECO:0000313" key="4">
    <source>
        <dbReference type="Proteomes" id="UP000199600"/>
    </source>
</evidence>
<keyword evidence="2" id="KW-0732">Signal</keyword>
<feature type="chain" id="PRO_5008381474" description="DUF4124 domain-containing protein" evidence="2">
    <location>
        <begin position="25"/>
        <end position="210"/>
    </location>
</feature>
<evidence type="ECO:0000313" key="3">
    <source>
        <dbReference type="EMBL" id="SBT04267.1"/>
    </source>
</evidence>
<dbReference type="Proteomes" id="UP000199600">
    <property type="component" value="Unassembled WGS sequence"/>
</dbReference>
<keyword evidence="4" id="KW-1185">Reference proteome</keyword>
<organism evidence="3 4">
    <name type="scientific">Candidatus Propionivibrio aalborgensis</name>
    <dbReference type="NCBI Taxonomy" id="1860101"/>
    <lineage>
        <taxon>Bacteria</taxon>
        <taxon>Pseudomonadati</taxon>
        <taxon>Pseudomonadota</taxon>
        <taxon>Betaproteobacteria</taxon>
        <taxon>Rhodocyclales</taxon>
        <taxon>Rhodocyclaceae</taxon>
        <taxon>Propionivibrio</taxon>
    </lineage>
</organism>
<dbReference type="EMBL" id="FLQY01000029">
    <property type="protein sequence ID" value="SBT04267.1"/>
    <property type="molecule type" value="Genomic_DNA"/>
</dbReference>
<evidence type="ECO:0000256" key="1">
    <source>
        <dbReference type="SAM" id="Coils"/>
    </source>
</evidence>
<evidence type="ECO:0008006" key="5">
    <source>
        <dbReference type="Google" id="ProtNLM"/>
    </source>
</evidence>
<protein>
    <recommendedName>
        <fullName evidence="5">DUF4124 domain-containing protein</fullName>
    </recommendedName>
</protein>